<feature type="transmembrane region" description="Helical" evidence="7">
    <location>
        <begin position="103"/>
        <end position="125"/>
    </location>
</feature>
<dbReference type="eggNOG" id="KOG1237">
    <property type="taxonomic scope" value="Eukaryota"/>
</dbReference>
<feature type="transmembrane region" description="Helical" evidence="7">
    <location>
        <begin position="216"/>
        <end position="242"/>
    </location>
</feature>
<keyword evidence="9" id="KW-1185">Reference proteome</keyword>
<evidence type="ECO:0000256" key="2">
    <source>
        <dbReference type="ARBA" id="ARBA00005982"/>
    </source>
</evidence>
<proteinExistence type="inferred from homology"/>
<feature type="transmembrane region" description="Helical" evidence="7">
    <location>
        <begin position="42"/>
        <end position="60"/>
    </location>
</feature>
<comment type="similarity">
    <text evidence="2">Belongs to the major facilitator superfamily. Proton-dependent oligopeptide transporter (POT/PTR) (TC 2.A.17) family.</text>
</comment>
<dbReference type="GO" id="GO:0022857">
    <property type="term" value="F:transmembrane transporter activity"/>
    <property type="evidence" value="ECO:0000318"/>
    <property type="project" value="GO_Central"/>
</dbReference>
<dbReference type="AlphaFoldDB" id="D7SUB8"/>
<feature type="transmembrane region" description="Helical" evidence="7">
    <location>
        <begin position="412"/>
        <end position="431"/>
    </location>
</feature>
<feature type="transmembrane region" description="Helical" evidence="7">
    <location>
        <begin position="967"/>
        <end position="991"/>
    </location>
</feature>
<keyword evidence="5 7" id="KW-0472">Membrane</keyword>
<dbReference type="PANTHER" id="PTHR11654">
    <property type="entry name" value="OLIGOPEPTIDE TRANSPORTER-RELATED"/>
    <property type="match status" value="1"/>
</dbReference>
<feature type="transmembrane region" description="Helical" evidence="7">
    <location>
        <begin position="464"/>
        <end position="483"/>
    </location>
</feature>
<evidence type="ECO:0000313" key="8">
    <source>
        <dbReference type="EMBL" id="CBI20867.3"/>
    </source>
</evidence>
<keyword evidence="4 7" id="KW-1133">Transmembrane helix</keyword>
<name>D7SUB8_VITVI</name>
<evidence type="ECO:0000256" key="6">
    <source>
        <dbReference type="SAM" id="MobiDB-lite"/>
    </source>
</evidence>
<dbReference type="InterPro" id="IPR000109">
    <property type="entry name" value="POT_fam"/>
</dbReference>
<protein>
    <recommendedName>
        <fullName evidence="10">Protein NRT1/ PTR family 1.2</fullName>
    </recommendedName>
</protein>
<dbReference type="InParanoid" id="D7SUB8"/>
<feature type="transmembrane region" description="Helical" evidence="7">
    <location>
        <begin position="1131"/>
        <end position="1155"/>
    </location>
</feature>
<feature type="transmembrane region" description="Helical" evidence="7">
    <location>
        <begin position="1042"/>
        <end position="1064"/>
    </location>
</feature>
<dbReference type="Proteomes" id="UP000009183">
    <property type="component" value="Chromosome 4"/>
</dbReference>
<reference evidence="9" key="1">
    <citation type="journal article" date="2007" name="Nature">
        <title>The grapevine genome sequence suggests ancestral hexaploidization in major angiosperm phyla.</title>
        <authorList>
            <consortium name="The French-Italian Public Consortium for Grapevine Genome Characterization."/>
            <person name="Jaillon O."/>
            <person name="Aury J.-M."/>
            <person name="Noel B."/>
            <person name="Policriti A."/>
            <person name="Clepet C."/>
            <person name="Casagrande A."/>
            <person name="Choisne N."/>
            <person name="Aubourg S."/>
            <person name="Vitulo N."/>
            <person name="Jubin C."/>
            <person name="Vezzi A."/>
            <person name="Legeai F."/>
            <person name="Hugueney P."/>
            <person name="Dasilva C."/>
            <person name="Horner D."/>
            <person name="Mica E."/>
            <person name="Jublot D."/>
            <person name="Poulain J."/>
            <person name="Bruyere C."/>
            <person name="Billault A."/>
            <person name="Segurens B."/>
            <person name="Gouyvenoux M."/>
            <person name="Ugarte E."/>
            <person name="Cattonaro F."/>
            <person name="Anthouard V."/>
            <person name="Vico V."/>
            <person name="Del Fabbro C."/>
            <person name="Alaux M."/>
            <person name="Di Gaspero G."/>
            <person name="Dumas V."/>
            <person name="Felice N."/>
            <person name="Paillard S."/>
            <person name="Juman I."/>
            <person name="Moroldo M."/>
            <person name="Scalabrin S."/>
            <person name="Canaguier A."/>
            <person name="Le Clainche I."/>
            <person name="Malacrida G."/>
            <person name="Durand E."/>
            <person name="Pesole G."/>
            <person name="Laucou V."/>
            <person name="Chatelet P."/>
            <person name="Merdinoglu D."/>
            <person name="Delledonne M."/>
            <person name="Pezzotti M."/>
            <person name="Lecharny A."/>
            <person name="Scarpelli C."/>
            <person name="Artiguenave F."/>
            <person name="Pe M.E."/>
            <person name="Valle G."/>
            <person name="Morgante M."/>
            <person name="Caboche M."/>
            <person name="Adam-Blondon A.-F."/>
            <person name="Weissenbach J."/>
            <person name="Quetier F."/>
            <person name="Wincker P."/>
        </authorList>
    </citation>
    <scope>NUCLEOTIDE SEQUENCE [LARGE SCALE GENOMIC DNA]</scope>
    <source>
        <strain evidence="9">cv. Pinot noir / PN40024</strain>
    </source>
</reference>
<feature type="transmembrane region" description="Helical" evidence="7">
    <location>
        <begin position="373"/>
        <end position="400"/>
    </location>
</feature>
<feature type="transmembrane region" description="Helical" evidence="7">
    <location>
        <begin position="540"/>
        <end position="564"/>
    </location>
</feature>
<dbReference type="CDD" id="cd17416">
    <property type="entry name" value="MFS_NPF1_2"/>
    <property type="match status" value="2"/>
</dbReference>
<feature type="transmembrane region" description="Helical" evidence="7">
    <location>
        <begin position="661"/>
        <end position="680"/>
    </location>
</feature>
<evidence type="ECO:0000313" key="9">
    <source>
        <dbReference type="Proteomes" id="UP000009183"/>
    </source>
</evidence>
<dbReference type="OrthoDB" id="8904098at2759"/>
<feature type="region of interest" description="Disordered" evidence="6">
    <location>
        <begin position="1"/>
        <end position="26"/>
    </location>
</feature>
<keyword evidence="3 7" id="KW-0812">Transmembrane</keyword>
<evidence type="ECO:0000256" key="3">
    <source>
        <dbReference type="ARBA" id="ARBA00022692"/>
    </source>
</evidence>
<sequence>MEQIGAEDTMGLSSNPKNPLHQPSKSRLGGFRTMPFIIVNEVFERISSLGLMPNMILYLMRGYNMKAVDGSNVLFIWSAVTHALAIFGAFLSDAYLGRFRVIALGSFSSLTGMILLWFTAVIPGMKPQPCEQFKDDCNPATPAQLAVLFSSFGLISIGAGCIRPCSMAFGADQLDKENPDSERILDSFFNWYYASSAMSTVISLTIIVYIQDHLGWNFGFGVPAILMFFSALMFLFGSSLYVKEKPSSSLFTGFVQVPFVAFKNRHLNPPCDSDEYYHHSHDKKLTPTNQLRWLNRACMIRDPGRDLSSDGSDPNSWSICSVEQVESLKTLLRLIPIWSTGIMILVSMGQTSFTTLQANTMDRYLTPNFKIPAASFAVSTVVVLTIWIPIYDIVLVPILARYTGCPRGLSMKFRMGIGLVLSCVAMAVGAITESVRRRIANEQGLDEQPAATLNMSAMWLLPQFILFGFAEAFSAIGQIEFYYSQFSKSMSSIAVALFTVGIAGSNLVGSLLVNVVNSVTSKGGKESWLSSNLNKGHLDYYYWLITILCLINIIYFLVCCWSYGPFEDEKPGISDEGEANIDKLQILTVMEQIIAEDQMGFAPNPNRSRYPPPKPRYGGFRTMPFIIVNQSLEKVAGFGIMPNMIFYLMNGYHMEAATGSTILFTWSAFSKSLAVFGALLSDFYLGRFRVIAFGSFSSLLGITLLWLTAMIPWLKPPPCDQLNDNCNSATPAQLAVLFTSLGLISVGAGCIRPCSIAFGADQLDNKENPDNDTVLQSFFNWYYASIGVSTVIALTFIAYIQDHLGWKFGFGVPVILMVFSALMFVLGSSLYIRVKPGKNLLTGFVQVLVVAFKNRCLTLPTDSVGYYNHSSDPKFLAPTSELRCLNKACIIRDPNRDLNSDGSTSNPWSLCSVELVESVKSLLRVIPLWSTGIMILMSMEQTSFSTLQANTMDRHITPNFEIPAGTFSVFTIITLTIWLPVYDCLLVPILARYTGQLRGLSPKVRMGIGLVLSCMAMAVAAATEMIRRRIATKQGLEDQPAATVNMSALWLLPQYVLLGLAEAFNGIGQNEFYYSQFPKSMSSLAGALFTLGLALSSFAGSLLVNVVNSVTTKGGKESWLSSNLNKGHLDYYYGLIAVLGMINFIYFLVCCRLYGPCEDEKTKLSGEVEVDQFLYSALPSS</sequence>
<comment type="subcellular location">
    <subcellularLocation>
        <location evidence="1">Membrane</location>
        <topology evidence="1">Multi-pass membrane protein</topology>
    </subcellularLocation>
</comment>
<evidence type="ECO:0000256" key="5">
    <source>
        <dbReference type="ARBA" id="ARBA00023136"/>
    </source>
</evidence>
<dbReference type="PaxDb" id="29760-VIT_04s0008g03580.t01"/>
<feature type="transmembrane region" description="Helical" evidence="7">
    <location>
        <begin position="1084"/>
        <end position="1111"/>
    </location>
</feature>
<organism evidence="8 9">
    <name type="scientific">Vitis vinifera</name>
    <name type="common">Grape</name>
    <dbReference type="NCBI Taxonomy" id="29760"/>
    <lineage>
        <taxon>Eukaryota</taxon>
        <taxon>Viridiplantae</taxon>
        <taxon>Streptophyta</taxon>
        <taxon>Embryophyta</taxon>
        <taxon>Tracheophyta</taxon>
        <taxon>Spermatophyta</taxon>
        <taxon>Magnoliopsida</taxon>
        <taxon>eudicotyledons</taxon>
        <taxon>Gunneridae</taxon>
        <taxon>Pentapetalae</taxon>
        <taxon>rosids</taxon>
        <taxon>Vitales</taxon>
        <taxon>Vitaceae</taxon>
        <taxon>Viteae</taxon>
        <taxon>Vitis</taxon>
    </lineage>
</organism>
<feature type="transmembrane region" description="Helical" evidence="7">
    <location>
        <begin position="781"/>
        <end position="800"/>
    </location>
</feature>
<evidence type="ECO:0000256" key="1">
    <source>
        <dbReference type="ARBA" id="ARBA00004141"/>
    </source>
</evidence>
<evidence type="ECO:0008006" key="10">
    <source>
        <dbReference type="Google" id="ProtNLM"/>
    </source>
</evidence>
<feature type="transmembrane region" description="Helical" evidence="7">
    <location>
        <begin position="692"/>
        <end position="714"/>
    </location>
</feature>
<dbReference type="HOGENOM" id="CLU_002871_0_0_1"/>
<feature type="transmembrane region" description="Helical" evidence="7">
    <location>
        <begin position="734"/>
        <end position="760"/>
    </location>
</feature>
<dbReference type="SMR" id="D7SUB8"/>
<evidence type="ECO:0000256" key="4">
    <source>
        <dbReference type="ARBA" id="ARBA00022989"/>
    </source>
</evidence>
<dbReference type="InterPro" id="IPR036259">
    <property type="entry name" value="MFS_trans_sf"/>
</dbReference>
<dbReference type="EMBL" id="FN595231">
    <property type="protein sequence ID" value="CBI20867.3"/>
    <property type="molecule type" value="Genomic_DNA"/>
</dbReference>
<dbReference type="GO" id="GO:0005886">
    <property type="term" value="C:plasma membrane"/>
    <property type="evidence" value="ECO:0000318"/>
    <property type="project" value="GO_Central"/>
</dbReference>
<feature type="transmembrane region" description="Helical" evidence="7">
    <location>
        <begin position="1003"/>
        <end position="1022"/>
    </location>
</feature>
<feature type="transmembrane region" description="Helical" evidence="7">
    <location>
        <begin position="72"/>
        <end position="91"/>
    </location>
</feature>
<feature type="transmembrane region" description="Helical" evidence="7">
    <location>
        <begin position="495"/>
        <end position="520"/>
    </location>
</feature>
<feature type="transmembrane region" description="Helical" evidence="7">
    <location>
        <begin position="191"/>
        <end position="210"/>
    </location>
</feature>
<dbReference type="OMA" id="NQSGQAC"/>
<dbReference type="Gene3D" id="1.20.1250.20">
    <property type="entry name" value="MFS general substrate transporter like domains"/>
    <property type="match status" value="2"/>
</dbReference>
<accession>D7SUB8</accession>
<gene>
    <name evidence="8" type="ordered locus">VIT_04s0008g03580</name>
</gene>
<feature type="transmembrane region" description="Helical" evidence="7">
    <location>
        <begin position="145"/>
        <end position="170"/>
    </location>
</feature>
<evidence type="ECO:0000256" key="7">
    <source>
        <dbReference type="SAM" id="Phobius"/>
    </source>
</evidence>
<dbReference type="GO" id="GO:0055085">
    <property type="term" value="P:transmembrane transport"/>
    <property type="evidence" value="ECO:0000318"/>
    <property type="project" value="GO_Central"/>
</dbReference>
<feature type="compositionally biased region" description="Polar residues" evidence="6">
    <location>
        <begin position="11"/>
        <end position="25"/>
    </location>
</feature>
<feature type="transmembrane region" description="Helical" evidence="7">
    <location>
        <begin position="331"/>
        <end position="353"/>
    </location>
</feature>
<dbReference type="SUPFAM" id="SSF103473">
    <property type="entry name" value="MFS general substrate transporter"/>
    <property type="match status" value="2"/>
</dbReference>
<feature type="transmembrane region" description="Helical" evidence="7">
    <location>
        <begin position="631"/>
        <end position="649"/>
    </location>
</feature>
<dbReference type="Pfam" id="PF00854">
    <property type="entry name" value="PTR2"/>
    <property type="match status" value="2"/>
</dbReference>
<feature type="transmembrane region" description="Helical" evidence="7">
    <location>
        <begin position="812"/>
        <end position="832"/>
    </location>
</feature>